<dbReference type="GO" id="GO:0006511">
    <property type="term" value="P:ubiquitin-dependent protein catabolic process"/>
    <property type="evidence" value="ECO:0007669"/>
    <property type="project" value="TreeGrafter"/>
</dbReference>
<keyword evidence="6" id="KW-0736">Signalosome</keyword>
<evidence type="ECO:0000256" key="7">
    <source>
        <dbReference type="ARBA" id="ARBA00023242"/>
    </source>
</evidence>
<dbReference type="RefSeq" id="XP_008611953.1">
    <property type="nucleotide sequence ID" value="XM_008613731.1"/>
</dbReference>
<proteinExistence type="inferred from homology"/>
<accession>T0RW59</accession>
<evidence type="ECO:0000256" key="6">
    <source>
        <dbReference type="ARBA" id="ARBA00022790"/>
    </source>
</evidence>
<dbReference type="Pfam" id="PF01399">
    <property type="entry name" value="PCI"/>
    <property type="match status" value="1"/>
</dbReference>
<dbReference type="Proteomes" id="UP000030762">
    <property type="component" value="Unassembled WGS sequence"/>
</dbReference>
<dbReference type="InterPro" id="IPR050756">
    <property type="entry name" value="CSN3"/>
</dbReference>
<evidence type="ECO:0000259" key="9">
    <source>
        <dbReference type="PROSITE" id="PS50250"/>
    </source>
</evidence>
<dbReference type="GeneID" id="19948601"/>
<keyword evidence="11" id="KW-1185">Reference proteome</keyword>
<evidence type="ECO:0000256" key="2">
    <source>
        <dbReference type="ARBA" id="ARBA00004496"/>
    </source>
</evidence>
<evidence type="ECO:0000256" key="5">
    <source>
        <dbReference type="ARBA" id="ARBA00022490"/>
    </source>
</evidence>
<protein>
    <recommendedName>
        <fullName evidence="4">COP9 signalosome complex subunit 3</fullName>
    </recommendedName>
</protein>
<dbReference type="InterPro" id="IPR055089">
    <property type="entry name" value="COP9_N"/>
</dbReference>
<comment type="subcellular location">
    <subcellularLocation>
        <location evidence="2">Cytoplasm</location>
    </subcellularLocation>
    <subcellularLocation>
        <location evidence="1">Nucleus</location>
    </subcellularLocation>
</comment>
<feature type="domain" description="PCI" evidence="9">
    <location>
        <begin position="215"/>
        <end position="388"/>
    </location>
</feature>
<evidence type="ECO:0000256" key="4">
    <source>
        <dbReference type="ARBA" id="ARBA00014878"/>
    </source>
</evidence>
<dbReference type="InParanoid" id="T0RW59"/>
<evidence type="ECO:0000313" key="11">
    <source>
        <dbReference type="Proteomes" id="UP000030762"/>
    </source>
</evidence>
<keyword evidence="7" id="KW-0539">Nucleus</keyword>
<organism evidence="10 11">
    <name type="scientific">Saprolegnia diclina (strain VS20)</name>
    <dbReference type="NCBI Taxonomy" id="1156394"/>
    <lineage>
        <taxon>Eukaryota</taxon>
        <taxon>Sar</taxon>
        <taxon>Stramenopiles</taxon>
        <taxon>Oomycota</taxon>
        <taxon>Saprolegniomycetes</taxon>
        <taxon>Saprolegniales</taxon>
        <taxon>Saprolegniaceae</taxon>
        <taxon>Saprolegnia</taxon>
    </lineage>
</organism>
<dbReference type="eggNOG" id="KOG2582">
    <property type="taxonomic scope" value="Eukaryota"/>
</dbReference>
<evidence type="ECO:0000256" key="8">
    <source>
        <dbReference type="SAM" id="MobiDB-lite"/>
    </source>
</evidence>
<dbReference type="PANTHER" id="PTHR10758">
    <property type="entry name" value="26S PROTEASOME NON-ATPASE REGULATORY SUBUNIT 3/COP9 SIGNALOSOME COMPLEX SUBUNIT 3"/>
    <property type="match status" value="1"/>
</dbReference>
<dbReference type="STRING" id="1156394.T0RW59"/>
<dbReference type="PROSITE" id="PS50250">
    <property type="entry name" value="PCI"/>
    <property type="match status" value="1"/>
</dbReference>
<name>T0RW59_SAPDV</name>
<evidence type="ECO:0000313" key="10">
    <source>
        <dbReference type="EMBL" id="EQC34547.1"/>
    </source>
</evidence>
<evidence type="ECO:0000256" key="3">
    <source>
        <dbReference type="ARBA" id="ARBA00007084"/>
    </source>
</evidence>
<evidence type="ECO:0000256" key="1">
    <source>
        <dbReference type="ARBA" id="ARBA00004123"/>
    </source>
</evidence>
<dbReference type="OrthoDB" id="29061at2759"/>
<feature type="compositionally biased region" description="Basic and acidic residues" evidence="8">
    <location>
        <begin position="431"/>
        <end position="443"/>
    </location>
</feature>
<comment type="similarity">
    <text evidence="3">Belongs to the CSN3 family.</text>
</comment>
<reference evidence="10 11" key="1">
    <citation type="submission" date="2012-04" db="EMBL/GenBank/DDBJ databases">
        <title>The Genome Sequence of Saprolegnia declina VS20.</title>
        <authorList>
            <consortium name="The Broad Institute Genome Sequencing Platform"/>
            <person name="Russ C."/>
            <person name="Nusbaum C."/>
            <person name="Tyler B."/>
            <person name="van West P."/>
            <person name="Dieguez-Uribeondo J."/>
            <person name="de Bruijn I."/>
            <person name="Tripathy S."/>
            <person name="Jiang R."/>
            <person name="Young S.K."/>
            <person name="Zeng Q."/>
            <person name="Gargeya S."/>
            <person name="Fitzgerald M."/>
            <person name="Haas B."/>
            <person name="Abouelleil A."/>
            <person name="Alvarado L."/>
            <person name="Arachchi H.M."/>
            <person name="Berlin A."/>
            <person name="Chapman S.B."/>
            <person name="Goldberg J."/>
            <person name="Griggs A."/>
            <person name="Gujja S."/>
            <person name="Hansen M."/>
            <person name="Howarth C."/>
            <person name="Imamovic A."/>
            <person name="Larimer J."/>
            <person name="McCowen C."/>
            <person name="Montmayeur A."/>
            <person name="Murphy C."/>
            <person name="Neiman D."/>
            <person name="Pearson M."/>
            <person name="Priest M."/>
            <person name="Roberts A."/>
            <person name="Saif S."/>
            <person name="Shea T."/>
            <person name="Sisk P."/>
            <person name="Sykes S."/>
            <person name="Wortman J."/>
            <person name="Nusbaum C."/>
            <person name="Birren B."/>
        </authorList>
    </citation>
    <scope>NUCLEOTIDE SEQUENCE [LARGE SCALE GENOMIC DNA]</scope>
    <source>
        <strain evidence="10 11">VS20</strain>
    </source>
</reference>
<sequence>MGSIAEFMLARGKGSSAALDSSDVAAALHGASISDLDGTLACLNLDEYAACMVYLLTAKGKKLPRVASSRDDDMQVDSDHAAHTNYLLQVAQLLARMAMPADAREFRKLAELCKVAAKHAIACNEAIRLVHPLRGFLQRFQDAATPCDAKLQHGNMYALTPFHSVLALVALHAKCYHAATPILNRPVFEVAPFTRVVDVLEYCYYGGMLYVGLKKYRDAAEFFLLAITTPAHSLSAIVVEAYKKYVLVYLIVHGDVPVLPKATSVVVARGLHTHAAAYEAFASVFKSKDPTKVVECMQAHAAEFTKANNFGLVKQCVEALKRKRVQDLTATYTTVSLAKVATALAVADESPRLVLDAERSILDMIRAGDMAAKMDKTKNMVVFEEDATQDHVLTEMQAAIAKTILFTERLRATDIALTKNAKFIGKTKGRKQPEMDGPEDRWTAMHQGQGTTM</sequence>
<dbReference type="VEuPathDB" id="FungiDB:SDRG_07874"/>
<dbReference type="GO" id="GO:0005737">
    <property type="term" value="C:cytoplasm"/>
    <property type="evidence" value="ECO:0007669"/>
    <property type="project" value="UniProtKB-SubCell"/>
</dbReference>
<dbReference type="InterPro" id="IPR000717">
    <property type="entry name" value="PCI_dom"/>
</dbReference>
<keyword evidence="5" id="KW-0963">Cytoplasm</keyword>
<gene>
    <name evidence="10" type="ORF">SDRG_07874</name>
</gene>
<dbReference type="PANTHER" id="PTHR10758:SF1">
    <property type="entry name" value="COP9 SIGNALOSOME COMPLEX SUBUNIT 3"/>
    <property type="match status" value="1"/>
</dbReference>
<dbReference type="EMBL" id="JH767154">
    <property type="protein sequence ID" value="EQC34547.1"/>
    <property type="molecule type" value="Genomic_DNA"/>
</dbReference>
<dbReference type="SMART" id="SM00088">
    <property type="entry name" value="PINT"/>
    <property type="match status" value="1"/>
</dbReference>
<dbReference type="GO" id="GO:0008180">
    <property type="term" value="C:COP9 signalosome"/>
    <property type="evidence" value="ECO:0007669"/>
    <property type="project" value="UniProtKB-KW"/>
</dbReference>
<feature type="region of interest" description="Disordered" evidence="8">
    <location>
        <begin position="427"/>
        <end position="453"/>
    </location>
</feature>
<dbReference type="AlphaFoldDB" id="T0RW59"/>
<dbReference type="Pfam" id="PF22788">
    <property type="entry name" value="COP9_hel_rpt"/>
    <property type="match status" value="1"/>
</dbReference>
<dbReference type="OMA" id="HAKCYHA"/>